<dbReference type="Proteomes" id="UP000239494">
    <property type="component" value="Unassembled WGS sequence"/>
</dbReference>
<evidence type="ECO:0000256" key="3">
    <source>
        <dbReference type="ARBA" id="ARBA00022692"/>
    </source>
</evidence>
<comment type="similarity">
    <text evidence="2">Belongs to the EamA transporter family.</text>
</comment>
<feature type="transmembrane region" description="Helical" evidence="6">
    <location>
        <begin position="93"/>
        <end position="110"/>
    </location>
</feature>
<evidence type="ECO:0000313" key="9">
    <source>
        <dbReference type="Proteomes" id="UP000239494"/>
    </source>
</evidence>
<dbReference type="GO" id="GO:0016020">
    <property type="term" value="C:membrane"/>
    <property type="evidence" value="ECO:0007669"/>
    <property type="project" value="UniProtKB-SubCell"/>
</dbReference>
<keyword evidence="4 6" id="KW-1133">Transmembrane helix</keyword>
<dbReference type="PANTHER" id="PTHR32322">
    <property type="entry name" value="INNER MEMBRANE TRANSPORTER"/>
    <property type="match status" value="1"/>
</dbReference>
<keyword evidence="3 6" id="KW-0812">Transmembrane</keyword>
<evidence type="ECO:0000256" key="1">
    <source>
        <dbReference type="ARBA" id="ARBA00004141"/>
    </source>
</evidence>
<feature type="transmembrane region" description="Helical" evidence="6">
    <location>
        <begin position="170"/>
        <end position="191"/>
    </location>
</feature>
<feature type="transmembrane region" description="Helical" evidence="6">
    <location>
        <begin position="144"/>
        <end position="163"/>
    </location>
</feature>
<accession>A0A2T0TM51</accession>
<feature type="transmembrane region" description="Helical" evidence="6">
    <location>
        <begin position="117"/>
        <end position="138"/>
    </location>
</feature>
<reference evidence="8 9" key="1">
    <citation type="submission" date="2018-03" db="EMBL/GenBank/DDBJ databases">
        <title>Genomic Encyclopedia of Archaeal and Bacterial Type Strains, Phase II (KMG-II): from individual species to whole genera.</title>
        <authorList>
            <person name="Goeker M."/>
        </authorList>
    </citation>
    <scope>NUCLEOTIDE SEQUENCE [LARGE SCALE GENOMIC DNA]</scope>
    <source>
        <strain evidence="8 9">DSM 44720</strain>
    </source>
</reference>
<proteinExistence type="inferred from homology"/>
<feature type="transmembrane region" description="Helical" evidence="6">
    <location>
        <begin position="66"/>
        <end position="87"/>
    </location>
</feature>
<feature type="transmembrane region" description="Helical" evidence="6">
    <location>
        <begin position="258"/>
        <end position="277"/>
    </location>
</feature>
<name>A0A2T0TM51_9PSEU</name>
<dbReference type="OrthoDB" id="5150004at2"/>
<evidence type="ECO:0000259" key="7">
    <source>
        <dbReference type="Pfam" id="PF00892"/>
    </source>
</evidence>
<dbReference type="InterPro" id="IPR000620">
    <property type="entry name" value="EamA_dom"/>
</dbReference>
<keyword evidence="9" id="KW-1185">Reference proteome</keyword>
<dbReference type="Pfam" id="PF00892">
    <property type="entry name" value="EamA"/>
    <property type="match status" value="1"/>
</dbReference>
<evidence type="ECO:0000256" key="2">
    <source>
        <dbReference type="ARBA" id="ARBA00007362"/>
    </source>
</evidence>
<dbReference type="AlphaFoldDB" id="A0A2T0TM51"/>
<evidence type="ECO:0000256" key="5">
    <source>
        <dbReference type="ARBA" id="ARBA00023136"/>
    </source>
</evidence>
<evidence type="ECO:0000256" key="4">
    <source>
        <dbReference type="ARBA" id="ARBA00022989"/>
    </source>
</evidence>
<dbReference type="SUPFAM" id="SSF103481">
    <property type="entry name" value="Multidrug resistance efflux transporter EmrE"/>
    <property type="match status" value="2"/>
</dbReference>
<comment type="caution">
    <text evidence="8">The sequence shown here is derived from an EMBL/GenBank/DDBJ whole genome shotgun (WGS) entry which is preliminary data.</text>
</comment>
<feature type="transmembrane region" description="Helical" evidence="6">
    <location>
        <begin position="203"/>
        <end position="222"/>
    </location>
</feature>
<evidence type="ECO:0000313" key="8">
    <source>
        <dbReference type="EMBL" id="PRY46725.1"/>
    </source>
</evidence>
<dbReference type="InterPro" id="IPR037185">
    <property type="entry name" value="EmrE-like"/>
</dbReference>
<sequence length="313" mass="31380">MTSRTAVAAGATAAVIVGASVPVTGMLQDYPLLTGQALRYGLSAVVLLGWTFARGRRLPLPRPADVPSLLALVGLGMLGFTGALLYAQRYAEPGFVAAMLGGTPVVLALASRRRSAVTVVGAGIVALGVVVLSGGGAWHGPGLLLAALALVGEASFTLFAVGVVRRLGGVAVATWCCLLAAVSGAVLGTVFGGWRVPDARQGLALVALAVVVTALAFGLWYFAVGRLGADRAGVLIGLMPISGLLVSVLLGVQESSALDLVGAAVVAVGCVVGLSTARARPRAGTVETVPAPWVSGRRGPCAARPAPRRAAPR</sequence>
<evidence type="ECO:0000256" key="6">
    <source>
        <dbReference type="SAM" id="Phobius"/>
    </source>
</evidence>
<comment type="subcellular location">
    <subcellularLocation>
        <location evidence="1">Membrane</location>
        <topology evidence="1">Multi-pass membrane protein</topology>
    </subcellularLocation>
</comment>
<protein>
    <submittedName>
        <fullName evidence="8">Threonine/homoserine efflux transporter RhtA</fullName>
    </submittedName>
</protein>
<feature type="transmembrane region" description="Helical" evidence="6">
    <location>
        <begin position="234"/>
        <end position="252"/>
    </location>
</feature>
<organism evidence="8 9">
    <name type="scientific">Umezawaea tangerina</name>
    <dbReference type="NCBI Taxonomy" id="84725"/>
    <lineage>
        <taxon>Bacteria</taxon>
        <taxon>Bacillati</taxon>
        <taxon>Actinomycetota</taxon>
        <taxon>Actinomycetes</taxon>
        <taxon>Pseudonocardiales</taxon>
        <taxon>Pseudonocardiaceae</taxon>
        <taxon>Umezawaea</taxon>
    </lineage>
</organism>
<feature type="transmembrane region" description="Helical" evidence="6">
    <location>
        <begin position="37"/>
        <end position="54"/>
    </location>
</feature>
<feature type="domain" description="EamA" evidence="7">
    <location>
        <begin position="141"/>
        <end position="272"/>
    </location>
</feature>
<dbReference type="RefSeq" id="WP_106185697.1">
    <property type="nucleotide sequence ID" value="NZ_PVTF01000001.1"/>
</dbReference>
<gene>
    <name evidence="8" type="ORF">CLV43_1011005</name>
</gene>
<dbReference type="InterPro" id="IPR050638">
    <property type="entry name" value="AA-Vitamin_Transporters"/>
</dbReference>
<dbReference type="EMBL" id="PVTF01000001">
    <property type="protein sequence ID" value="PRY46725.1"/>
    <property type="molecule type" value="Genomic_DNA"/>
</dbReference>
<keyword evidence="5 6" id="KW-0472">Membrane</keyword>
<dbReference type="PANTHER" id="PTHR32322:SF2">
    <property type="entry name" value="EAMA DOMAIN-CONTAINING PROTEIN"/>
    <property type="match status" value="1"/>
</dbReference>